<keyword evidence="1" id="KW-0472">Membrane</keyword>
<keyword evidence="1" id="KW-0812">Transmembrane</keyword>
<reference evidence="2 3" key="1">
    <citation type="journal article" date="2016" name="Nat. Commun.">
        <title>Thousands of microbial genomes shed light on interconnected biogeochemical processes in an aquifer system.</title>
        <authorList>
            <person name="Anantharaman K."/>
            <person name="Brown C.T."/>
            <person name="Hug L.A."/>
            <person name="Sharon I."/>
            <person name="Castelle C.J."/>
            <person name="Probst A.J."/>
            <person name="Thomas B.C."/>
            <person name="Singh A."/>
            <person name="Wilkins M.J."/>
            <person name="Karaoz U."/>
            <person name="Brodie E.L."/>
            <person name="Williams K.H."/>
            <person name="Hubbard S.S."/>
            <person name="Banfield J.F."/>
        </authorList>
    </citation>
    <scope>NUCLEOTIDE SEQUENCE [LARGE SCALE GENOMIC DNA]</scope>
</reference>
<evidence type="ECO:0000256" key="1">
    <source>
        <dbReference type="SAM" id="Phobius"/>
    </source>
</evidence>
<accession>A0A1G2JDI8</accession>
<evidence type="ECO:0000313" key="2">
    <source>
        <dbReference type="EMBL" id="OGZ84338.1"/>
    </source>
</evidence>
<feature type="transmembrane region" description="Helical" evidence="1">
    <location>
        <begin position="93"/>
        <end position="110"/>
    </location>
</feature>
<dbReference type="AlphaFoldDB" id="A0A1G2JDI8"/>
<dbReference type="EMBL" id="MHPP01000019">
    <property type="protein sequence ID" value="OGZ84338.1"/>
    <property type="molecule type" value="Genomic_DNA"/>
</dbReference>
<organism evidence="2 3">
    <name type="scientific">Candidatus Staskawiczbacteria bacterium RIFOXYC1_FULL_38_18</name>
    <dbReference type="NCBI Taxonomy" id="1802229"/>
    <lineage>
        <taxon>Bacteria</taxon>
        <taxon>Candidatus Staskawicziibacteriota</taxon>
    </lineage>
</organism>
<keyword evidence="1" id="KW-1133">Transmembrane helix</keyword>
<proteinExistence type="predicted"/>
<comment type="caution">
    <text evidence="2">The sequence shown here is derived from an EMBL/GenBank/DDBJ whole genome shotgun (WGS) entry which is preliminary data.</text>
</comment>
<evidence type="ECO:0000313" key="3">
    <source>
        <dbReference type="Proteomes" id="UP000177751"/>
    </source>
</evidence>
<sequence>MIKNKRQVFIILLFIMFFYSADFALALEINYPQIPGLPKITDNSGFPDYVGYFFTLGTYLAGALALMSFAVGAVQMIMSAGNPTTAGDAKGRMMGSILGLVLTISAFLILKTINPTLIIPTLTPLPGVAGVFYTNGTDFKPAPQAGNASEVPAGYGKLIYKCEEMSLPPPLLVWTYPKPGQQDDENFSNSRATRVNCDGTADVSSGSFKAGYETPGVYYFMASGYMSEANTSTGQIPAPFKGKVKSIRIINDPTSDIFYGAVFHDSEKPTQGGNCVFVMTENKEGAANIPVSDSVDIFLWNAKHPETSGDGIQFYSEPFGWNSVASAGRCFLDQKNQSNNNTKECKKLGLINNFYYNKKVTDLVFDYTNVNQPMEYQDEFKNFQEAPGSVRINGNYLLILGYYKSGNLGTATENNSQQTIFCQTYYKDIGNGNDQIDFVAQNNIINIVSVIPLK</sequence>
<dbReference type="Proteomes" id="UP000177751">
    <property type="component" value="Unassembled WGS sequence"/>
</dbReference>
<dbReference type="STRING" id="1802229.A2401_02825"/>
<name>A0A1G2JDI8_9BACT</name>
<feature type="transmembrane region" description="Helical" evidence="1">
    <location>
        <begin position="50"/>
        <end position="72"/>
    </location>
</feature>
<protein>
    <submittedName>
        <fullName evidence="2">Uncharacterized protein</fullName>
    </submittedName>
</protein>
<gene>
    <name evidence="2" type="ORF">A2401_02825</name>
</gene>